<dbReference type="PANTHER" id="PTHR42953:SF2">
    <property type="entry name" value="ADHESION PROTEIN"/>
    <property type="match status" value="1"/>
</dbReference>
<dbReference type="Gene3D" id="3.40.50.1980">
    <property type="entry name" value="Nitrogenase molybdenum iron protein domain"/>
    <property type="match status" value="2"/>
</dbReference>
<keyword evidence="3" id="KW-1185">Reference proteome</keyword>
<sequence length="304" mass="32502">MTPSLKTAAMAAFALSAALALPAHAAVKVLACEPEWGALTQEIGGDLVDVGVATTAMQDPHQVQAKPSLISRARNADMVVCTGAELEIGWLPVLLQQSGNPRLQPGQPGNFAAADFVRKLDVPKQVDRNQGDVHPDGNPHIQTDPRNIALVATALTARLALVDPAHAAQYQQRGAAFSQKWQANLQRWAAQAKPLRGVAIAAHHKAYAYMEDWLGLAEVAVLEPKPGVEPSASHLEEVLETLKTRPAKMVIYSAYQDPKPDEWLSEHAHIPAVKIAFTVGGTDGAKDLTGLFDDTVARLLAALK</sequence>
<feature type="signal peptide" evidence="1">
    <location>
        <begin position="1"/>
        <end position="25"/>
    </location>
</feature>
<dbReference type="GO" id="GO:0046872">
    <property type="term" value="F:metal ion binding"/>
    <property type="evidence" value="ECO:0007669"/>
    <property type="project" value="InterPro"/>
</dbReference>
<accession>A0A9X2C0Q0</accession>
<dbReference type="InterPro" id="IPR006127">
    <property type="entry name" value="ZnuA-like"/>
</dbReference>
<keyword evidence="1" id="KW-0732">Signal</keyword>
<dbReference type="Pfam" id="PF01297">
    <property type="entry name" value="ZnuA"/>
    <property type="match status" value="1"/>
</dbReference>
<feature type="chain" id="PRO_5040843926" evidence="1">
    <location>
        <begin position="26"/>
        <end position="304"/>
    </location>
</feature>
<comment type="caution">
    <text evidence="2">The sequence shown here is derived from an EMBL/GenBank/DDBJ whole genome shotgun (WGS) entry which is preliminary data.</text>
</comment>
<evidence type="ECO:0000313" key="3">
    <source>
        <dbReference type="Proteomes" id="UP001139353"/>
    </source>
</evidence>
<name>A0A9X2C0Q0_9BURK</name>
<reference evidence="2" key="1">
    <citation type="submission" date="2021-11" db="EMBL/GenBank/DDBJ databases">
        <title>BS-T2-15 a new species belonging to the Comamonadaceae family isolated from the soil of a French oak forest.</title>
        <authorList>
            <person name="Mieszkin S."/>
            <person name="Alain K."/>
        </authorList>
    </citation>
    <scope>NUCLEOTIDE SEQUENCE</scope>
    <source>
        <strain evidence="2">BS-T2-15</strain>
    </source>
</reference>
<dbReference type="AlphaFoldDB" id="A0A9X2C0Q0"/>
<dbReference type="Proteomes" id="UP001139353">
    <property type="component" value="Unassembled WGS sequence"/>
</dbReference>
<dbReference type="RefSeq" id="WP_275684099.1">
    <property type="nucleotide sequence ID" value="NZ_JAJLJH010000007.1"/>
</dbReference>
<organism evidence="2 3">
    <name type="scientific">Scleromatobacter humisilvae</name>
    <dbReference type="NCBI Taxonomy" id="2897159"/>
    <lineage>
        <taxon>Bacteria</taxon>
        <taxon>Pseudomonadati</taxon>
        <taxon>Pseudomonadota</taxon>
        <taxon>Betaproteobacteria</taxon>
        <taxon>Burkholderiales</taxon>
        <taxon>Sphaerotilaceae</taxon>
        <taxon>Scleromatobacter</taxon>
    </lineage>
</organism>
<dbReference type="EMBL" id="JAJLJH010000007">
    <property type="protein sequence ID" value="MCK9688053.1"/>
    <property type="molecule type" value="Genomic_DNA"/>
</dbReference>
<evidence type="ECO:0000313" key="2">
    <source>
        <dbReference type="EMBL" id="MCK9688053.1"/>
    </source>
</evidence>
<proteinExistence type="predicted"/>
<gene>
    <name evidence="2" type="ORF">LPC04_20305</name>
</gene>
<dbReference type="SUPFAM" id="SSF53807">
    <property type="entry name" value="Helical backbone' metal receptor"/>
    <property type="match status" value="1"/>
</dbReference>
<dbReference type="PANTHER" id="PTHR42953">
    <property type="entry name" value="HIGH-AFFINITY ZINC UPTAKE SYSTEM PROTEIN ZNUA-RELATED"/>
    <property type="match status" value="1"/>
</dbReference>
<dbReference type="CDD" id="cd01145">
    <property type="entry name" value="TroA_c"/>
    <property type="match status" value="1"/>
</dbReference>
<dbReference type="InterPro" id="IPR050492">
    <property type="entry name" value="Bact_metal-bind_prot9"/>
</dbReference>
<dbReference type="GO" id="GO:0030001">
    <property type="term" value="P:metal ion transport"/>
    <property type="evidence" value="ECO:0007669"/>
    <property type="project" value="InterPro"/>
</dbReference>
<protein>
    <submittedName>
        <fullName evidence="2">Zinc ABC transporter substrate-binding protein</fullName>
    </submittedName>
</protein>
<evidence type="ECO:0000256" key="1">
    <source>
        <dbReference type="SAM" id="SignalP"/>
    </source>
</evidence>